<feature type="compositionally biased region" description="Acidic residues" evidence="2">
    <location>
        <begin position="1463"/>
        <end position="1476"/>
    </location>
</feature>
<organism evidence="4 5">
    <name type="scientific">Seminavis robusta</name>
    <dbReference type="NCBI Taxonomy" id="568900"/>
    <lineage>
        <taxon>Eukaryota</taxon>
        <taxon>Sar</taxon>
        <taxon>Stramenopiles</taxon>
        <taxon>Ochrophyta</taxon>
        <taxon>Bacillariophyta</taxon>
        <taxon>Bacillariophyceae</taxon>
        <taxon>Bacillariophycidae</taxon>
        <taxon>Naviculales</taxon>
        <taxon>Naviculaceae</taxon>
        <taxon>Seminavis</taxon>
    </lineage>
</organism>
<dbReference type="InterPro" id="IPR001739">
    <property type="entry name" value="Methyl_CpG_DNA-bd"/>
</dbReference>
<reference evidence="4" key="1">
    <citation type="submission" date="2020-06" db="EMBL/GenBank/DDBJ databases">
        <authorList>
            <consortium name="Plant Systems Biology data submission"/>
        </authorList>
    </citation>
    <scope>NUCLEOTIDE SEQUENCE</scope>
    <source>
        <strain evidence="4">D6</strain>
    </source>
</reference>
<dbReference type="Gene3D" id="3.30.890.10">
    <property type="entry name" value="Methyl-cpg-binding Protein 2, Chain A"/>
    <property type="match status" value="1"/>
</dbReference>
<evidence type="ECO:0000313" key="4">
    <source>
        <dbReference type="EMBL" id="CAB9507959.1"/>
    </source>
</evidence>
<feature type="coiled-coil region" evidence="1">
    <location>
        <begin position="259"/>
        <end position="286"/>
    </location>
</feature>
<feature type="compositionally biased region" description="Basic and acidic residues" evidence="2">
    <location>
        <begin position="1038"/>
        <end position="1090"/>
    </location>
</feature>
<dbReference type="PROSITE" id="PS50982">
    <property type="entry name" value="MBD"/>
    <property type="match status" value="1"/>
</dbReference>
<dbReference type="OrthoDB" id="49455at2759"/>
<name>A0A9N8DVM0_9STRA</name>
<proteinExistence type="predicted"/>
<feature type="compositionally biased region" description="Low complexity" evidence="2">
    <location>
        <begin position="1522"/>
        <end position="1564"/>
    </location>
</feature>
<dbReference type="Pfam" id="PF01429">
    <property type="entry name" value="MBD"/>
    <property type="match status" value="1"/>
</dbReference>
<feature type="region of interest" description="Disordered" evidence="2">
    <location>
        <begin position="1522"/>
        <end position="1609"/>
    </location>
</feature>
<evidence type="ECO:0000256" key="1">
    <source>
        <dbReference type="SAM" id="Coils"/>
    </source>
</evidence>
<feature type="compositionally biased region" description="Polar residues" evidence="2">
    <location>
        <begin position="1427"/>
        <end position="1462"/>
    </location>
</feature>
<dbReference type="InterPro" id="IPR016177">
    <property type="entry name" value="DNA-bd_dom_sf"/>
</dbReference>
<keyword evidence="5" id="KW-1185">Reference proteome</keyword>
<accession>A0A9N8DVM0</accession>
<feature type="region of interest" description="Disordered" evidence="2">
    <location>
        <begin position="1423"/>
        <end position="1504"/>
    </location>
</feature>
<evidence type="ECO:0000256" key="2">
    <source>
        <dbReference type="SAM" id="MobiDB-lite"/>
    </source>
</evidence>
<feature type="region of interest" description="Disordered" evidence="2">
    <location>
        <begin position="1030"/>
        <end position="1090"/>
    </location>
</feature>
<feature type="region of interest" description="Disordered" evidence="2">
    <location>
        <begin position="1184"/>
        <end position="1222"/>
    </location>
</feature>
<evidence type="ECO:0000313" key="5">
    <source>
        <dbReference type="Proteomes" id="UP001153069"/>
    </source>
</evidence>
<dbReference type="EMBL" id="CAICTM010000325">
    <property type="protein sequence ID" value="CAB9507959.1"/>
    <property type="molecule type" value="Genomic_DNA"/>
</dbReference>
<feature type="compositionally biased region" description="Pro residues" evidence="2">
    <location>
        <begin position="1200"/>
        <end position="1214"/>
    </location>
</feature>
<feature type="compositionally biased region" description="Low complexity" evidence="2">
    <location>
        <begin position="1184"/>
        <end position="1199"/>
    </location>
</feature>
<feature type="domain" description="MBD" evidence="3">
    <location>
        <begin position="1618"/>
        <end position="1690"/>
    </location>
</feature>
<gene>
    <name evidence="4" type="ORF">SEMRO_326_G118230.1</name>
</gene>
<feature type="compositionally biased region" description="Basic and acidic residues" evidence="2">
    <location>
        <begin position="1304"/>
        <end position="1319"/>
    </location>
</feature>
<feature type="region of interest" description="Disordered" evidence="2">
    <location>
        <begin position="1300"/>
        <end position="1319"/>
    </location>
</feature>
<sequence length="1700" mass="187349">MERPTKRPALPRAAAADGEGNRRPYGPAQEAFVRETRRAIDANSCPSFLQDWSNIVPWPSSRALRGNTSEDSRRPTSSRILGGFTYYMGASPSYGIRQELYNYISASTLHPLKKIEANLKQFVSEQYNQDLLRYLLDCRDGRVVPKRRPPDPNRPVNPKQQRRREKATELETLKQIRMDLQSARDKAKDISFADVISLKSNHNNRWVAFPLLGISKLTKITSVGIHTGRDLLKSAHDQDERFIKLRGMTVKPTTCLAWVDSVKKEFETLEENVNALAAEVKRVEEQLGEDVALLDDDEDDIMDELDEAMEYEDFGTMENRERYDARFVYMGTIKDVVAEEFNQRRFVMRDRMCQLGGQVLRIHFLYDICKKINAFCKASNKNVIPFKCMAVVLNEKGMVIWWAMVKKERYIDDILGPLKKLKARLDRQKNSVGAIFADESRICRRLKNIFEVVAFDVMEWLEKWNKCLVAPTTNRAETFRALMCKAVMGIDTDDVKRERKRLASEYLRDPTVEEILRACDTNVPEPEVAVRAVMDVLYFFFHEDVQYTLQSAYRPASRLTAKFFKEYDVVVKTVEEQVACVRSASLRLPNHTCNQVKTLCETLDKKVFGDSPFAGIRRAERGIWSVLDSMNSIMSGVTPADATAEAQEDSTAESAQAQEKSAQHTFATSLAASLGMQVPPYQVTETAIVPNKSSETENLGFDVTWDDDRLGILAEAHAHNDFEEYLDTVGREDDLIDAATTAQAGHPKATPAATGQQAVAAENAVITVDGRDNSNEASAAQGDGVNDYILSNENKRKMFSRYERGVAEFVAEMTQKTGKTSLEAFKSLTNAEAWTTFLEAKPFVNDSDDPLHVEEVNFFQQIKVVFCGPMASGDFEQFAKAWNWEAATRIKSVCNGGKAKKPISCKESAQLLEQKRRYEQYAQGMRTFIMNCCHEKAGSKRAFMSYCITCGHSRGHHNFQIESFGPTCRKGFCARCGALQKWHAEGSSEMGFYCVLTAEQSGAKHGKIETFDEYWRASVTVPRPTMSSVVLKSPVPAKKADKEKGSGKGGECQDKAESADESMVRPDEPVEIRGEGEIEAPDKAQEDGKKNPYVPAEAIIARAPAIAPPKEAIEECMREAAANAPNAQQAGANGNRQIATAATPTATAAVNPQTTTTTTAANVHANAVTAATTIVVDPSATAANPSAASAAKPSATTINPQPPAAPTRPNPQPPAVTAFGGGTSYNNNPQYAWYSGVPMGMPNAMMPRLPGNFAAAPGTHGYGAWYPTGTTAAMIAAAQTAQVQGRRSSIGMSAATAAFTAQEPGRRNSDISHKQQTRRDSGITYENTLAGHRRRAVDELVKQRYGGKSPFRKYCLKCAFPKRNHMHEESAGPNCCRNYCARCYARKEYHDQHGSEMGFYCFLTMGQSGAKNDFRMTEFDKEWRGSTEATQTIHRNTQTMPCNSKTPRGNNDASIGKSTSSSSDEDGWEPTDEPFSDTDSSKSSQKKPAAVRTRRAAHQNTGATTDIARLAASICDATTARTRNATVTSPSKATAKAAPATSPTKAAPAVARTATATTTTTPIASNKRKVPPSAVTATSPATRSGARKKRAVATTTTTKSPSASERPGGLAYRETYTGVPNEPLEGGWPPGWTKVVRLRTSGVATNGREDRYWYSPGGRVFRSMVGVRKFLKALPMFAGDEDAAFRAHKTVTLDVDRAVI</sequence>
<protein>
    <recommendedName>
        <fullName evidence="3">MBD domain-containing protein</fullName>
    </recommendedName>
</protein>
<dbReference type="Proteomes" id="UP001153069">
    <property type="component" value="Unassembled WGS sequence"/>
</dbReference>
<feature type="region of interest" description="Disordered" evidence="2">
    <location>
        <begin position="1"/>
        <end position="26"/>
    </location>
</feature>
<comment type="caution">
    <text evidence="4">The sequence shown here is derived from an EMBL/GenBank/DDBJ whole genome shotgun (WGS) entry which is preliminary data.</text>
</comment>
<evidence type="ECO:0000259" key="3">
    <source>
        <dbReference type="PROSITE" id="PS50982"/>
    </source>
</evidence>
<keyword evidence="1" id="KW-0175">Coiled coil</keyword>
<feature type="region of interest" description="Disordered" evidence="2">
    <location>
        <begin position="143"/>
        <end position="167"/>
    </location>
</feature>
<feature type="region of interest" description="Disordered" evidence="2">
    <location>
        <begin position="639"/>
        <end position="663"/>
    </location>
</feature>
<dbReference type="SUPFAM" id="SSF54171">
    <property type="entry name" value="DNA-binding domain"/>
    <property type="match status" value="1"/>
</dbReference>
<dbReference type="GO" id="GO:0003677">
    <property type="term" value="F:DNA binding"/>
    <property type="evidence" value="ECO:0007669"/>
    <property type="project" value="InterPro"/>
</dbReference>